<organism evidence="2 3">
    <name type="scientific">Lignipirellula cremea</name>
    <dbReference type="NCBI Taxonomy" id="2528010"/>
    <lineage>
        <taxon>Bacteria</taxon>
        <taxon>Pseudomonadati</taxon>
        <taxon>Planctomycetota</taxon>
        <taxon>Planctomycetia</taxon>
        <taxon>Pirellulales</taxon>
        <taxon>Pirellulaceae</taxon>
        <taxon>Lignipirellula</taxon>
    </lineage>
</organism>
<keyword evidence="1" id="KW-0472">Membrane</keyword>
<feature type="transmembrane region" description="Helical" evidence="1">
    <location>
        <begin position="54"/>
        <end position="74"/>
    </location>
</feature>
<evidence type="ECO:0008006" key="4">
    <source>
        <dbReference type="Google" id="ProtNLM"/>
    </source>
</evidence>
<keyword evidence="3" id="KW-1185">Reference proteome</keyword>
<feature type="transmembrane region" description="Helical" evidence="1">
    <location>
        <begin position="191"/>
        <end position="209"/>
    </location>
</feature>
<reference evidence="2 3" key="1">
    <citation type="submission" date="2019-02" db="EMBL/GenBank/DDBJ databases">
        <title>Deep-cultivation of Planctomycetes and their phenomic and genomic characterization uncovers novel biology.</title>
        <authorList>
            <person name="Wiegand S."/>
            <person name="Jogler M."/>
            <person name="Boedeker C."/>
            <person name="Pinto D."/>
            <person name="Vollmers J."/>
            <person name="Rivas-Marin E."/>
            <person name="Kohn T."/>
            <person name="Peeters S.H."/>
            <person name="Heuer A."/>
            <person name="Rast P."/>
            <person name="Oberbeckmann S."/>
            <person name="Bunk B."/>
            <person name="Jeske O."/>
            <person name="Meyerdierks A."/>
            <person name="Storesund J.E."/>
            <person name="Kallscheuer N."/>
            <person name="Luecker S."/>
            <person name="Lage O.M."/>
            <person name="Pohl T."/>
            <person name="Merkel B.J."/>
            <person name="Hornburger P."/>
            <person name="Mueller R.-W."/>
            <person name="Bruemmer F."/>
            <person name="Labrenz M."/>
            <person name="Spormann A.M."/>
            <person name="Op den Camp H."/>
            <person name="Overmann J."/>
            <person name="Amann R."/>
            <person name="Jetten M.S.M."/>
            <person name="Mascher T."/>
            <person name="Medema M.H."/>
            <person name="Devos D.P."/>
            <person name="Kaster A.-K."/>
            <person name="Ovreas L."/>
            <person name="Rohde M."/>
            <person name="Galperin M.Y."/>
            <person name="Jogler C."/>
        </authorList>
    </citation>
    <scope>NUCLEOTIDE SEQUENCE [LARGE SCALE GENOMIC DNA]</scope>
    <source>
        <strain evidence="2 3">Pla85_3_4</strain>
    </source>
</reference>
<keyword evidence="1" id="KW-1133">Transmembrane helix</keyword>
<evidence type="ECO:0000313" key="2">
    <source>
        <dbReference type="EMBL" id="QDU92782.1"/>
    </source>
</evidence>
<dbReference type="KEGG" id="lcre:Pla8534_05310"/>
<feature type="transmembrane region" description="Helical" evidence="1">
    <location>
        <begin position="29"/>
        <end position="48"/>
    </location>
</feature>
<dbReference type="EMBL" id="CP036433">
    <property type="protein sequence ID" value="QDU92782.1"/>
    <property type="molecule type" value="Genomic_DNA"/>
</dbReference>
<dbReference type="Proteomes" id="UP000317648">
    <property type="component" value="Chromosome"/>
</dbReference>
<keyword evidence="1" id="KW-0812">Transmembrane</keyword>
<feature type="transmembrane region" description="Helical" evidence="1">
    <location>
        <begin position="321"/>
        <end position="343"/>
    </location>
</feature>
<evidence type="ECO:0000313" key="3">
    <source>
        <dbReference type="Proteomes" id="UP000317648"/>
    </source>
</evidence>
<dbReference type="AlphaFoldDB" id="A0A518DLS2"/>
<proteinExistence type="predicted"/>
<protein>
    <recommendedName>
        <fullName evidence="4">YcxB-like protein domain-containing protein</fullName>
    </recommendedName>
</protein>
<accession>A0A518DLS2</accession>
<sequence length="349" mass="38477">MDAAGQTLRLTCRLTRPDFRRVRRYLFPLHVRLGLLLGVMVLSGLILGQLKLPFPYHLLAVAGAVLACCLLFAWNQRRQFAAQDAAPDEAWQEVSDQGILLGSRNQKTWLAWDVFQSIVRDERFFLLRGGEQGGMPWVVLLKSGCSSEADWEQLQRLVARRFPPVVDAFKVSTAAAFRCERLPDERRLKGSAVLLLLGWVACCLILGLASQRQPGPDLSTVGQRATIFVPNGMLAAVAAATGVVAVGAFRLKAWSRAPLQMLSVLSLPLFPVGTILGLRILELLRAGPEPQLLTKDYEEIVQLAGPVPLAATPREPRRTHLVTWIVLVLFLLFVLSVVIAAMLSPPVPR</sequence>
<feature type="transmembrane region" description="Helical" evidence="1">
    <location>
        <begin position="229"/>
        <end position="249"/>
    </location>
</feature>
<name>A0A518DLS2_9BACT</name>
<gene>
    <name evidence="2" type="ORF">Pla8534_05310</name>
</gene>
<evidence type="ECO:0000256" key="1">
    <source>
        <dbReference type="SAM" id="Phobius"/>
    </source>
</evidence>